<evidence type="ECO:0000313" key="3">
    <source>
        <dbReference type="Proteomes" id="UP000189739"/>
    </source>
</evidence>
<dbReference type="InterPro" id="IPR002502">
    <property type="entry name" value="Amidase_domain"/>
</dbReference>
<evidence type="ECO:0000313" key="2">
    <source>
        <dbReference type="EMBL" id="OOQ57137.1"/>
    </source>
</evidence>
<name>A0A1S9P8H3_9SPHI</name>
<keyword evidence="3" id="KW-1185">Reference proteome</keyword>
<feature type="domain" description="N-acetylmuramoyl-L-alanine amidase" evidence="1">
    <location>
        <begin position="2"/>
        <end position="126"/>
    </location>
</feature>
<dbReference type="SUPFAM" id="SSF55846">
    <property type="entry name" value="N-acetylmuramoyl-L-alanine amidase-like"/>
    <property type="match status" value="1"/>
</dbReference>
<protein>
    <submittedName>
        <fullName evidence="2">N-acetylmuramoyl-L-alanine amidase</fullName>
    </submittedName>
</protein>
<dbReference type="CDD" id="cd06583">
    <property type="entry name" value="PGRP"/>
    <property type="match status" value="1"/>
</dbReference>
<dbReference type="EMBL" id="MBTF01000037">
    <property type="protein sequence ID" value="OOQ57137.1"/>
    <property type="molecule type" value="Genomic_DNA"/>
</dbReference>
<dbReference type="Pfam" id="PF01510">
    <property type="entry name" value="Amidase_2"/>
    <property type="match status" value="1"/>
</dbReference>
<dbReference type="GO" id="GO:0008745">
    <property type="term" value="F:N-acetylmuramoyl-L-alanine amidase activity"/>
    <property type="evidence" value="ECO:0007669"/>
    <property type="project" value="InterPro"/>
</dbReference>
<dbReference type="AlphaFoldDB" id="A0A1S9P8H3"/>
<dbReference type="InterPro" id="IPR036505">
    <property type="entry name" value="Amidase/PGRP_sf"/>
</dbReference>
<evidence type="ECO:0000259" key="1">
    <source>
        <dbReference type="Pfam" id="PF01510"/>
    </source>
</evidence>
<dbReference type="RefSeq" id="WP_078351011.1">
    <property type="nucleotide sequence ID" value="NZ_MBTF01000037.1"/>
</dbReference>
<sequence>MRTINYIVLHCTAGPQDQPTSEILSYWKNVMGWTNPGYHFEINTDGFIEELFPIEKIANGVAGHNANSIHISYKGGVDNKGRPFDNRTDAQKAAQIHLIYKLKVKFPHAKICGHRDFPGVTKACPSFDVNDWLKTIKL</sequence>
<organism evidence="2 3">
    <name type="scientific">Mucilaginibacter pedocola</name>
    <dbReference type="NCBI Taxonomy" id="1792845"/>
    <lineage>
        <taxon>Bacteria</taxon>
        <taxon>Pseudomonadati</taxon>
        <taxon>Bacteroidota</taxon>
        <taxon>Sphingobacteriia</taxon>
        <taxon>Sphingobacteriales</taxon>
        <taxon>Sphingobacteriaceae</taxon>
        <taxon>Mucilaginibacter</taxon>
    </lineage>
</organism>
<gene>
    <name evidence="2" type="ORF">BC343_16590</name>
</gene>
<dbReference type="OrthoDB" id="1037861at2"/>
<comment type="caution">
    <text evidence="2">The sequence shown here is derived from an EMBL/GenBank/DDBJ whole genome shotgun (WGS) entry which is preliminary data.</text>
</comment>
<dbReference type="GO" id="GO:0009253">
    <property type="term" value="P:peptidoglycan catabolic process"/>
    <property type="evidence" value="ECO:0007669"/>
    <property type="project" value="InterPro"/>
</dbReference>
<dbReference type="Proteomes" id="UP000189739">
    <property type="component" value="Unassembled WGS sequence"/>
</dbReference>
<accession>A0A1S9P8H3</accession>
<dbReference type="STRING" id="1792845.BC343_16590"/>
<reference evidence="2 3" key="1">
    <citation type="submission" date="2016-07" db="EMBL/GenBank/DDBJ databases">
        <title>Genomic analysis of zinc-resistant bacterium Mucilaginibacter pedocola TBZ30.</title>
        <authorList>
            <person name="Huang J."/>
            <person name="Tang J."/>
        </authorList>
    </citation>
    <scope>NUCLEOTIDE SEQUENCE [LARGE SCALE GENOMIC DNA]</scope>
    <source>
        <strain evidence="2 3">TBZ30</strain>
    </source>
</reference>
<dbReference type="Gene3D" id="3.40.80.10">
    <property type="entry name" value="Peptidoglycan recognition protein-like"/>
    <property type="match status" value="1"/>
</dbReference>
<proteinExistence type="predicted"/>